<evidence type="ECO:0000313" key="1">
    <source>
        <dbReference type="EMBL" id="EFW28991.1"/>
    </source>
</evidence>
<comment type="caution">
    <text evidence="1">The sequence shown here is derived from an EMBL/GenBank/DDBJ whole genome shotgun (WGS) entry which is preliminary data.</text>
</comment>
<protein>
    <submittedName>
        <fullName evidence="1">Uncharacterized protein</fullName>
    </submittedName>
</protein>
<organism evidence="1 2">
    <name type="scientific">Selenomonas artemidis F0399</name>
    <dbReference type="NCBI Taxonomy" id="749551"/>
    <lineage>
        <taxon>Bacteria</taxon>
        <taxon>Bacillati</taxon>
        <taxon>Bacillota</taxon>
        <taxon>Negativicutes</taxon>
        <taxon>Selenomonadales</taxon>
        <taxon>Selenomonadaceae</taxon>
        <taxon>Selenomonas</taxon>
    </lineage>
</organism>
<name>E7N4H4_9FIRM</name>
<keyword evidence="2" id="KW-1185">Reference proteome</keyword>
<accession>E7N4H4</accession>
<dbReference type="STRING" id="749551.HMPREF9555_01918"/>
<evidence type="ECO:0000313" key="2">
    <source>
        <dbReference type="Proteomes" id="UP000004633"/>
    </source>
</evidence>
<dbReference type="Proteomes" id="UP000004633">
    <property type="component" value="Unassembled WGS sequence"/>
</dbReference>
<dbReference type="HOGENOM" id="CLU_3239462_0_0_9"/>
<sequence length="43" mass="5021">MRHEPLQNLHRKRCEKDASKNRLAAGMFCGLPEVTAVFYEELM</sequence>
<proteinExistence type="predicted"/>
<reference evidence="1 2" key="1">
    <citation type="submission" date="2010-08" db="EMBL/GenBank/DDBJ databases">
        <authorList>
            <person name="Weinstock G."/>
            <person name="Sodergren E."/>
            <person name="Clifton S."/>
            <person name="Fulton L."/>
            <person name="Fulton B."/>
            <person name="Courtney L."/>
            <person name="Fronick C."/>
            <person name="Harrison M."/>
            <person name="Strong C."/>
            <person name="Farmer C."/>
            <person name="Delahaunty K."/>
            <person name="Markovic C."/>
            <person name="Hall O."/>
            <person name="Minx P."/>
            <person name="Tomlinson C."/>
            <person name="Mitreva M."/>
            <person name="Hou S."/>
            <person name="Chen J."/>
            <person name="Wollam A."/>
            <person name="Pepin K.H."/>
            <person name="Johnson M."/>
            <person name="Bhonagiri V."/>
            <person name="Zhang X."/>
            <person name="Suruliraj S."/>
            <person name="Warren W."/>
            <person name="Chinwalla A."/>
            <person name="Mardis E.R."/>
            <person name="Wilson R.K."/>
        </authorList>
    </citation>
    <scope>NUCLEOTIDE SEQUENCE [LARGE SCALE GENOMIC DNA]</scope>
    <source>
        <strain evidence="1 2">F0399</strain>
    </source>
</reference>
<dbReference type="EMBL" id="AECV01000049">
    <property type="protein sequence ID" value="EFW28991.1"/>
    <property type="molecule type" value="Genomic_DNA"/>
</dbReference>
<dbReference type="AlphaFoldDB" id="E7N4H4"/>
<gene>
    <name evidence="1" type="ORF">HMPREF9555_01918</name>
</gene>